<name>A5D085_PELTS</name>
<evidence type="ECO:0000313" key="1">
    <source>
        <dbReference type="EMBL" id="BAF60349.1"/>
    </source>
</evidence>
<dbReference type="AlphaFoldDB" id="A5D085"/>
<gene>
    <name evidence="1" type="ordered locus">PTH_2168</name>
</gene>
<dbReference type="Proteomes" id="UP000006556">
    <property type="component" value="Chromosome"/>
</dbReference>
<organism evidence="1 2">
    <name type="scientific">Pelotomaculum thermopropionicum (strain DSM 13744 / JCM 10971 / SI)</name>
    <dbReference type="NCBI Taxonomy" id="370438"/>
    <lineage>
        <taxon>Bacteria</taxon>
        <taxon>Bacillati</taxon>
        <taxon>Bacillota</taxon>
        <taxon>Clostridia</taxon>
        <taxon>Eubacteriales</taxon>
        <taxon>Desulfotomaculaceae</taxon>
        <taxon>Pelotomaculum</taxon>
    </lineage>
</organism>
<accession>A5D085</accession>
<dbReference type="HOGENOM" id="CLU_2736478_0_0_9"/>
<evidence type="ECO:0000313" key="2">
    <source>
        <dbReference type="Proteomes" id="UP000006556"/>
    </source>
</evidence>
<dbReference type="KEGG" id="pth:PTH_2168"/>
<protein>
    <submittedName>
        <fullName evidence="1">Uncharacterized protein</fullName>
    </submittedName>
</protein>
<dbReference type="STRING" id="370438.PTH_2168"/>
<sequence>MKYATAPFKEPDPSKKKRKGDLWCPFCGEWRQFKANPYGSKSCPVCNISTMDYWVKTVNGLWEISLKPRGG</sequence>
<keyword evidence="2" id="KW-1185">Reference proteome</keyword>
<reference evidence="2" key="1">
    <citation type="journal article" date="2008" name="Genome Res.">
        <title>The genome of Pelotomaculum thermopropionicum reveals niche-associated evolution in anaerobic microbiota.</title>
        <authorList>
            <person name="Kosaka T."/>
            <person name="Kato S."/>
            <person name="Shimoyama T."/>
            <person name="Ishii S."/>
            <person name="Abe T."/>
            <person name="Watanabe K."/>
        </authorList>
    </citation>
    <scope>NUCLEOTIDE SEQUENCE [LARGE SCALE GENOMIC DNA]</scope>
    <source>
        <strain evidence="2">DSM 13744 / JCM 10971 / SI</strain>
    </source>
</reference>
<proteinExistence type="predicted"/>
<dbReference type="EMBL" id="AP009389">
    <property type="protein sequence ID" value="BAF60349.1"/>
    <property type="molecule type" value="Genomic_DNA"/>
</dbReference>